<geneLocation type="plasmid" evidence="3"/>
<dbReference type="EMBL" id="CP012748">
    <property type="protein sequence ID" value="ALL70020.1"/>
    <property type="molecule type" value="Genomic_DNA"/>
</dbReference>
<feature type="transmembrane region" description="Helical" evidence="1">
    <location>
        <begin position="403"/>
        <end position="421"/>
    </location>
</feature>
<name>A0A0P0RMT0_9BURK</name>
<evidence type="ECO:0000313" key="2">
    <source>
        <dbReference type="EMBL" id="ALL70020.1"/>
    </source>
</evidence>
<dbReference type="GeneID" id="69973533"/>
<dbReference type="Proteomes" id="UP000019146">
    <property type="component" value="Plasmid unnamed"/>
</dbReference>
<reference evidence="2 3" key="1">
    <citation type="journal article" date="2014" name="Genome Announc.">
        <title>Draft Genome Sequence of the Haloacid-Degrading Burkholderia caribensis Strain MBA4.</title>
        <authorList>
            <person name="Pan Y."/>
            <person name="Kong K.F."/>
            <person name="Tsang J.S."/>
        </authorList>
    </citation>
    <scope>NUCLEOTIDE SEQUENCE [LARGE SCALE GENOMIC DNA]</scope>
    <source>
        <strain evidence="2 3">MBA4</strain>
        <plasmid evidence="3">Plasmid</plasmid>
    </source>
</reference>
<evidence type="ECO:0000256" key="1">
    <source>
        <dbReference type="SAM" id="Phobius"/>
    </source>
</evidence>
<dbReference type="KEGG" id="bcai:K788_0001623"/>
<keyword evidence="1" id="KW-1133">Transmembrane helix</keyword>
<dbReference type="RefSeq" id="WP_035995021.1">
    <property type="nucleotide sequence ID" value="NZ_CP012748.1"/>
</dbReference>
<keyword evidence="1" id="KW-0472">Membrane</keyword>
<evidence type="ECO:0008006" key="4">
    <source>
        <dbReference type="Google" id="ProtNLM"/>
    </source>
</evidence>
<organism evidence="2 3">
    <name type="scientific">Paraburkholderia caribensis MBA4</name>
    <dbReference type="NCBI Taxonomy" id="1323664"/>
    <lineage>
        <taxon>Bacteria</taxon>
        <taxon>Pseudomonadati</taxon>
        <taxon>Pseudomonadota</taxon>
        <taxon>Betaproteobacteria</taxon>
        <taxon>Burkholderiales</taxon>
        <taxon>Burkholderiaceae</taxon>
        <taxon>Paraburkholderia</taxon>
    </lineage>
</organism>
<gene>
    <name evidence="2" type="ORF">K788_0001623</name>
</gene>
<sequence>MGNRPMIQHTACIDLPGEPVECWAETDVTVLLRKHRDVIFDIHVNKGATYTVEATEDWLYDVAKKKRVQQGQFTDGERYHIWISRAFKGELLLKQNGKVLQRYSMLQFGLTGNNPDPKAKPDPIIIALGINQASKPPFASAPTSKPQVPSLLSYPQPGLPDYLRAPKPFDPLMAQQQWTCPVPIKLAAGTVQQPTQEAHVAEVDKRSFPQEVLDGIAAGGGDETALDTNKITTRNWLIGQLAGATAFLSDNKEWIKELFLERFRLMKIVHKNVGERWYVVFTGNPRMRKLVTAARYGVKHEKVLTIAGGAGTVESGAAAAWESSKGAFRKAGLIALIFTVSLDVAEWLHDYEQIGPDGKRKKDFADLLGKIGIDLAKAGLSAALASAAVGAVVAFAAAGALSVGVIVVGTIAAAVLFGYVLDAVDKHVHATEHVSSWFRSFGETVKEAAEYLAKSMPKDYDSYPLMYMP</sequence>
<dbReference type="AlphaFoldDB" id="A0A0P0RMT0"/>
<accession>A0A0P0RMT0</accession>
<protein>
    <recommendedName>
        <fullName evidence="4">Transmembrane protein</fullName>
    </recommendedName>
</protein>
<keyword evidence="1" id="KW-0812">Transmembrane</keyword>
<evidence type="ECO:0000313" key="3">
    <source>
        <dbReference type="Proteomes" id="UP000019146"/>
    </source>
</evidence>
<keyword evidence="2" id="KW-0614">Plasmid</keyword>
<proteinExistence type="predicted"/>
<feature type="transmembrane region" description="Helical" evidence="1">
    <location>
        <begin position="378"/>
        <end position="397"/>
    </location>
</feature>